<name>A0A397U4L5_9GLOM</name>
<comment type="caution">
    <text evidence="4">The sequence shown here is derived from an EMBL/GenBank/DDBJ whole genome shotgun (WGS) entry which is preliminary data.</text>
</comment>
<feature type="compositionally biased region" description="Basic residues" evidence="2">
    <location>
        <begin position="71"/>
        <end position="81"/>
    </location>
</feature>
<dbReference type="Gene3D" id="4.10.60.10">
    <property type="entry name" value="Zinc finger, CCHC-type"/>
    <property type="match status" value="1"/>
</dbReference>
<evidence type="ECO:0000256" key="2">
    <source>
        <dbReference type="SAM" id="MobiDB-lite"/>
    </source>
</evidence>
<sequence length="370" mass="42134">MGTEERLMSLVENVVKVVVEIVKVLTVKQAKQHRYRPRLCYACRKPGHLARSCPSHMQTVDKMEGTDQNWRGKKNHYKKGKKDTNPKGKDQDVRSFRFVDVKNGDVKKNKKVDAMYVDKGEGKNMMINLVNYDEVCGMNEEFKYLPKPDEEMTRDIERCDEVSENGAEVMRETPLAVVTRMETFDDHVEGAKDRLVRFGFENVINEGEDAGVKYDNAKNDEKSNDCLSNTRGACDNGGNASKITGNTLGTGFSRMQCSIKKQRLKGEIILNNRGGIFRSLYYSSRKLIKKMDVKTIGNSFSSEVYKGFKGDLDRGKLSVDGKMNIRHIRSGDERGIDFYKRLYLNHMIGCDGLEHAIFGSRLTKNRKIGH</sequence>
<keyword evidence="5" id="KW-1185">Reference proteome</keyword>
<dbReference type="InterPro" id="IPR001878">
    <property type="entry name" value="Znf_CCHC"/>
</dbReference>
<feature type="compositionally biased region" description="Basic and acidic residues" evidence="2">
    <location>
        <begin position="82"/>
        <end position="93"/>
    </location>
</feature>
<keyword evidence="1" id="KW-0479">Metal-binding</keyword>
<dbReference type="SUPFAM" id="SSF57756">
    <property type="entry name" value="Retrovirus zinc finger-like domains"/>
    <property type="match status" value="1"/>
</dbReference>
<gene>
    <name evidence="4" type="ORF">C2G38_2253936</name>
</gene>
<evidence type="ECO:0000259" key="3">
    <source>
        <dbReference type="PROSITE" id="PS50158"/>
    </source>
</evidence>
<dbReference type="AlphaFoldDB" id="A0A397U4L5"/>
<keyword evidence="1" id="KW-0863">Zinc-finger</keyword>
<protein>
    <recommendedName>
        <fullName evidence="3">CCHC-type domain-containing protein</fullName>
    </recommendedName>
</protein>
<dbReference type="Proteomes" id="UP000266673">
    <property type="component" value="Unassembled WGS sequence"/>
</dbReference>
<feature type="domain" description="CCHC-type" evidence="3">
    <location>
        <begin position="40"/>
        <end position="55"/>
    </location>
</feature>
<accession>A0A397U4L5</accession>
<dbReference type="Pfam" id="PF00098">
    <property type="entry name" value="zf-CCHC"/>
    <property type="match status" value="1"/>
</dbReference>
<dbReference type="GO" id="GO:0003676">
    <property type="term" value="F:nucleic acid binding"/>
    <property type="evidence" value="ECO:0007669"/>
    <property type="project" value="InterPro"/>
</dbReference>
<organism evidence="4 5">
    <name type="scientific">Gigaspora rosea</name>
    <dbReference type="NCBI Taxonomy" id="44941"/>
    <lineage>
        <taxon>Eukaryota</taxon>
        <taxon>Fungi</taxon>
        <taxon>Fungi incertae sedis</taxon>
        <taxon>Mucoromycota</taxon>
        <taxon>Glomeromycotina</taxon>
        <taxon>Glomeromycetes</taxon>
        <taxon>Diversisporales</taxon>
        <taxon>Gigasporaceae</taxon>
        <taxon>Gigaspora</taxon>
    </lineage>
</organism>
<dbReference type="GO" id="GO:0008270">
    <property type="term" value="F:zinc ion binding"/>
    <property type="evidence" value="ECO:0007669"/>
    <property type="project" value="UniProtKB-KW"/>
</dbReference>
<proteinExistence type="predicted"/>
<keyword evidence="1" id="KW-0862">Zinc</keyword>
<reference evidence="4 5" key="1">
    <citation type="submission" date="2018-06" db="EMBL/GenBank/DDBJ databases">
        <title>Comparative genomics reveals the genomic features of Rhizophagus irregularis, R. cerebriforme, R. diaphanum and Gigaspora rosea, and their symbiotic lifestyle signature.</title>
        <authorList>
            <person name="Morin E."/>
            <person name="San Clemente H."/>
            <person name="Chen E.C.H."/>
            <person name="De La Providencia I."/>
            <person name="Hainaut M."/>
            <person name="Kuo A."/>
            <person name="Kohler A."/>
            <person name="Murat C."/>
            <person name="Tang N."/>
            <person name="Roy S."/>
            <person name="Loubradou J."/>
            <person name="Henrissat B."/>
            <person name="Grigoriev I.V."/>
            <person name="Corradi N."/>
            <person name="Roux C."/>
            <person name="Martin F.M."/>
        </authorList>
    </citation>
    <scope>NUCLEOTIDE SEQUENCE [LARGE SCALE GENOMIC DNA]</scope>
    <source>
        <strain evidence="4 5">DAOM 194757</strain>
    </source>
</reference>
<evidence type="ECO:0000256" key="1">
    <source>
        <dbReference type="PROSITE-ProRule" id="PRU00047"/>
    </source>
</evidence>
<evidence type="ECO:0000313" key="5">
    <source>
        <dbReference type="Proteomes" id="UP000266673"/>
    </source>
</evidence>
<dbReference type="PROSITE" id="PS50158">
    <property type="entry name" value="ZF_CCHC"/>
    <property type="match status" value="1"/>
</dbReference>
<evidence type="ECO:0000313" key="4">
    <source>
        <dbReference type="EMBL" id="RIB05230.1"/>
    </source>
</evidence>
<dbReference type="OrthoDB" id="2492968at2759"/>
<dbReference type="InterPro" id="IPR036875">
    <property type="entry name" value="Znf_CCHC_sf"/>
</dbReference>
<feature type="region of interest" description="Disordered" evidence="2">
    <location>
        <begin position="63"/>
        <end position="93"/>
    </location>
</feature>
<dbReference type="EMBL" id="QKWP01002022">
    <property type="protein sequence ID" value="RIB05230.1"/>
    <property type="molecule type" value="Genomic_DNA"/>
</dbReference>
<dbReference type="SMART" id="SM00343">
    <property type="entry name" value="ZnF_C2HC"/>
    <property type="match status" value="1"/>
</dbReference>